<keyword evidence="1" id="KW-1133">Transmembrane helix</keyword>
<protein>
    <submittedName>
        <fullName evidence="2">Tetraspanin Tsp3</fullName>
    </submittedName>
</protein>
<dbReference type="AlphaFoldDB" id="A0A545V4S5"/>
<dbReference type="OrthoDB" id="71600at2759"/>
<evidence type="ECO:0000313" key="3">
    <source>
        <dbReference type="Proteomes" id="UP000315783"/>
    </source>
</evidence>
<reference evidence="2 3" key="1">
    <citation type="journal article" date="2019" name="Appl. Microbiol. Biotechnol.">
        <title>Genome sequence of Isaria javanica and comparative genome analysis insights into family S53 peptidase evolution in fungal entomopathogens.</title>
        <authorList>
            <person name="Lin R."/>
            <person name="Zhang X."/>
            <person name="Xin B."/>
            <person name="Zou M."/>
            <person name="Gao Y."/>
            <person name="Qin F."/>
            <person name="Hu Q."/>
            <person name="Xie B."/>
            <person name="Cheng X."/>
        </authorList>
    </citation>
    <scope>NUCLEOTIDE SEQUENCE [LARGE SCALE GENOMIC DNA]</scope>
    <source>
        <strain evidence="2 3">IJ1G</strain>
    </source>
</reference>
<evidence type="ECO:0000256" key="1">
    <source>
        <dbReference type="SAM" id="Phobius"/>
    </source>
</evidence>
<organism evidence="2 3">
    <name type="scientific">Cordyceps javanica</name>
    <dbReference type="NCBI Taxonomy" id="43265"/>
    <lineage>
        <taxon>Eukaryota</taxon>
        <taxon>Fungi</taxon>
        <taxon>Dikarya</taxon>
        <taxon>Ascomycota</taxon>
        <taxon>Pezizomycotina</taxon>
        <taxon>Sordariomycetes</taxon>
        <taxon>Hypocreomycetidae</taxon>
        <taxon>Hypocreales</taxon>
        <taxon>Cordycipitaceae</taxon>
        <taxon>Cordyceps</taxon>
    </lineage>
</organism>
<sequence length="187" mass="20530">MLKLLVIYNLVMLLLLGVAIFRHVTATNLSLPISPGLTASTIAFLVFAVVNAVVSARLVAVARPHKMLGQGLRVAQAIITIVLATLFFSYIPASDARDCLLSTVWQRLFSRHDGESIRRIQDAYNCCGFNTVRDRAWPFPSHQTARTCEEMYGRSLACNRPLRTAMGQAAGVEFGIVLMSALVQKPP</sequence>
<evidence type="ECO:0000313" key="2">
    <source>
        <dbReference type="EMBL" id="TQV96721.1"/>
    </source>
</evidence>
<keyword evidence="1" id="KW-0472">Membrane</keyword>
<feature type="transmembrane region" description="Helical" evidence="1">
    <location>
        <begin position="42"/>
        <end position="62"/>
    </location>
</feature>
<keyword evidence="1" id="KW-0812">Transmembrane</keyword>
<accession>A0A545V4S5</accession>
<comment type="caution">
    <text evidence="2">The sequence shown here is derived from an EMBL/GenBank/DDBJ whole genome shotgun (WGS) entry which is preliminary data.</text>
</comment>
<gene>
    <name evidence="2" type="ORF">IF1G_03961</name>
</gene>
<dbReference type="STRING" id="43265.A0A545V4S5"/>
<dbReference type="EMBL" id="SPUK01000005">
    <property type="protein sequence ID" value="TQV96721.1"/>
    <property type="molecule type" value="Genomic_DNA"/>
</dbReference>
<dbReference type="Proteomes" id="UP000315783">
    <property type="component" value="Unassembled WGS sequence"/>
</dbReference>
<feature type="transmembrane region" description="Helical" evidence="1">
    <location>
        <begin position="74"/>
        <end position="93"/>
    </location>
</feature>
<proteinExistence type="predicted"/>
<name>A0A545V4S5_9HYPO</name>
<keyword evidence="3" id="KW-1185">Reference proteome</keyword>